<dbReference type="FunFam" id="3.30.200.20:FF:000046">
    <property type="entry name" value="Mitogen-activated protein kinase"/>
    <property type="match status" value="1"/>
</dbReference>
<dbReference type="SUPFAM" id="SSF56112">
    <property type="entry name" value="Protein kinase-like (PK-like)"/>
    <property type="match status" value="1"/>
</dbReference>
<dbReference type="InterPro" id="IPR050117">
    <property type="entry name" value="MAPK"/>
</dbReference>
<dbReference type="InterPro" id="IPR000719">
    <property type="entry name" value="Prot_kinase_dom"/>
</dbReference>
<dbReference type="PROSITE" id="PS00107">
    <property type="entry name" value="PROTEIN_KINASE_ATP"/>
    <property type="match status" value="1"/>
</dbReference>
<dbReference type="PROSITE" id="PS50011">
    <property type="entry name" value="PROTEIN_KINASE_DOM"/>
    <property type="match status" value="1"/>
</dbReference>
<feature type="compositionally biased region" description="Acidic residues" evidence="9">
    <location>
        <begin position="439"/>
        <end position="449"/>
    </location>
</feature>
<evidence type="ECO:0000256" key="7">
    <source>
        <dbReference type="RuleBase" id="RU000304"/>
    </source>
</evidence>
<evidence type="ECO:0000259" key="10">
    <source>
        <dbReference type="PROSITE" id="PS50011"/>
    </source>
</evidence>
<evidence type="ECO:0000256" key="1">
    <source>
        <dbReference type="ARBA" id="ARBA00022527"/>
    </source>
</evidence>
<dbReference type="PROSITE" id="PS00108">
    <property type="entry name" value="PROTEIN_KINASE_ST"/>
    <property type="match status" value="1"/>
</dbReference>
<feature type="domain" description="Protein kinase" evidence="10">
    <location>
        <begin position="74"/>
        <end position="365"/>
    </location>
</feature>
<comment type="caution">
    <text evidence="11">The sequence shown here is derived from an EMBL/GenBank/DDBJ whole genome shotgun (WGS) entry which is preliminary data.</text>
</comment>
<dbReference type="SMART" id="SM00220">
    <property type="entry name" value="S_TKc"/>
    <property type="match status" value="1"/>
</dbReference>
<dbReference type="GO" id="GO:0004707">
    <property type="term" value="F:MAP kinase activity"/>
    <property type="evidence" value="ECO:0007669"/>
    <property type="project" value="UniProtKB-EC"/>
</dbReference>
<dbReference type="CDD" id="cd07834">
    <property type="entry name" value="STKc_MAPK"/>
    <property type="match status" value="1"/>
</dbReference>
<evidence type="ECO:0000256" key="8">
    <source>
        <dbReference type="RuleBase" id="RU361165"/>
    </source>
</evidence>
<dbReference type="EC" id="2.7.11.24" evidence="8"/>
<evidence type="ECO:0000313" key="11">
    <source>
        <dbReference type="EMBL" id="CAG9311463.1"/>
    </source>
</evidence>
<dbReference type="GO" id="GO:0005524">
    <property type="term" value="F:ATP binding"/>
    <property type="evidence" value="ECO:0007669"/>
    <property type="project" value="UniProtKB-UniRule"/>
</dbReference>
<dbReference type="InterPro" id="IPR003527">
    <property type="entry name" value="MAP_kinase_CS"/>
</dbReference>
<dbReference type="Proteomes" id="UP001162131">
    <property type="component" value="Unassembled WGS sequence"/>
</dbReference>
<evidence type="ECO:0000256" key="6">
    <source>
        <dbReference type="PROSITE-ProRule" id="PRU10141"/>
    </source>
</evidence>
<reference evidence="11" key="1">
    <citation type="submission" date="2021-09" db="EMBL/GenBank/DDBJ databases">
        <authorList>
            <consortium name="AG Swart"/>
            <person name="Singh M."/>
            <person name="Singh A."/>
            <person name="Seah K."/>
            <person name="Emmerich C."/>
        </authorList>
    </citation>
    <scope>NUCLEOTIDE SEQUENCE</scope>
    <source>
        <strain evidence="11">ATCC30299</strain>
    </source>
</reference>
<keyword evidence="2 8" id="KW-0808">Transferase</keyword>
<evidence type="ECO:0000256" key="9">
    <source>
        <dbReference type="SAM" id="MobiDB-lite"/>
    </source>
</evidence>
<sequence length="449" mass="52018">MWNFLNNYQVQIKEFHSYVSNIKVTKMESESRTNSNSSPPTRNPYALSHVGGPSMVNKKQVNVIGATFLIDARYEIIGTVGSGAYGVVVSARDTLTGERVAIKKIEKAFEHSTFTKRTLRELKILRLLEHDNIMRIISIQLPTSREEFDEIYVISELMETDLSAIIKSPQVFSDEHCQFFLYQILMGLKYMHSAGIIHRDLKPRNLLVNSNCDLKICDFGLARPIISDLKVSGAQMTDYVATRWYRAPEVLLSYKKYSSAMDMWSVGCLFGELLLRKPILPGNDSNHQLDLIFNLIGTPSSEDIESIPNPLSKEKVAHIHQKQGKNFQTIFRDANPDALDLLRKMLIFNPDKRITIQDALEHPYLSTFHCEEDEPTTTPVSMFDFEFEKLPLTMRQLKDLIYEEILLYHFPHKKEEYEKMKEEYDNQSRQVGRRMPKEFEEEEEEEELN</sequence>
<dbReference type="InterPro" id="IPR017441">
    <property type="entry name" value="Protein_kinase_ATP_BS"/>
</dbReference>
<keyword evidence="12" id="KW-1185">Reference proteome</keyword>
<proteinExistence type="inferred from homology"/>
<comment type="activity regulation">
    <text evidence="8">Activated by threonine and tyrosine phosphorylation.</text>
</comment>
<dbReference type="EMBL" id="CAJZBQ010000004">
    <property type="protein sequence ID" value="CAG9311463.1"/>
    <property type="molecule type" value="Genomic_DNA"/>
</dbReference>
<dbReference type="Gene3D" id="1.10.510.10">
    <property type="entry name" value="Transferase(Phosphotransferase) domain 1"/>
    <property type="match status" value="1"/>
</dbReference>
<name>A0AAU9I858_9CILI</name>
<comment type="cofactor">
    <cofactor evidence="8">
        <name>Mg(2+)</name>
        <dbReference type="ChEBI" id="CHEBI:18420"/>
    </cofactor>
</comment>
<evidence type="ECO:0000256" key="5">
    <source>
        <dbReference type="ARBA" id="ARBA00022840"/>
    </source>
</evidence>
<dbReference type="Gene3D" id="3.30.200.20">
    <property type="entry name" value="Phosphorylase Kinase, domain 1"/>
    <property type="match status" value="1"/>
</dbReference>
<evidence type="ECO:0000256" key="2">
    <source>
        <dbReference type="ARBA" id="ARBA00022679"/>
    </source>
</evidence>
<gene>
    <name evidence="11" type="ORF">BSTOLATCC_MIC3752</name>
</gene>
<keyword evidence="5 6" id="KW-0067">ATP-binding</keyword>
<protein>
    <recommendedName>
        <fullName evidence="8">Mitogen-activated protein kinase</fullName>
        <ecNumber evidence="8">2.7.11.24</ecNumber>
    </recommendedName>
</protein>
<feature type="binding site" evidence="6">
    <location>
        <position position="104"/>
    </location>
    <ligand>
        <name>ATP</name>
        <dbReference type="ChEBI" id="CHEBI:30616"/>
    </ligand>
</feature>
<dbReference type="InterPro" id="IPR011009">
    <property type="entry name" value="Kinase-like_dom_sf"/>
</dbReference>
<dbReference type="Pfam" id="PF00069">
    <property type="entry name" value="Pkinase"/>
    <property type="match status" value="1"/>
</dbReference>
<dbReference type="AlphaFoldDB" id="A0AAU9I858"/>
<evidence type="ECO:0000256" key="3">
    <source>
        <dbReference type="ARBA" id="ARBA00022741"/>
    </source>
</evidence>
<keyword evidence="4 8" id="KW-0418">Kinase</keyword>
<comment type="similarity">
    <text evidence="8">Belongs to the protein kinase superfamily. Ser/Thr protein kinase family. MAP kinase subfamily.</text>
</comment>
<keyword evidence="8" id="KW-0460">Magnesium</keyword>
<dbReference type="FunFam" id="1.10.510.10:FF:000098">
    <property type="entry name" value="Mitogen-activated protein kinase 1"/>
    <property type="match status" value="1"/>
</dbReference>
<comment type="catalytic activity">
    <reaction evidence="8">
        <text>L-threonyl-[protein] + ATP = O-phospho-L-threonyl-[protein] + ADP + H(+)</text>
        <dbReference type="Rhea" id="RHEA:46608"/>
        <dbReference type="Rhea" id="RHEA-COMP:11060"/>
        <dbReference type="Rhea" id="RHEA-COMP:11605"/>
        <dbReference type="ChEBI" id="CHEBI:15378"/>
        <dbReference type="ChEBI" id="CHEBI:30013"/>
        <dbReference type="ChEBI" id="CHEBI:30616"/>
        <dbReference type="ChEBI" id="CHEBI:61977"/>
        <dbReference type="ChEBI" id="CHEBI:456216"/>
        <dbReference type="EC" id="2.7.11.24"/>
    </reaction>
</comment>
<dbReference type="PROSITE" id="PS01351">
    <property type="entry name" value="MAPK"/>
    <property type="match status" value="1"/>
</dbReference>
<evidence type="ECO:0000256" key="4">
    <source>
        <dbReference type="ARBA" id="ARBA00022777"/>
    </source>
</evidence>
<feature type="region of interest" description="Disordered" evidence="9">
    <location>
        <begin position="419"/>
        <end position="449"/>
    </location>
</feature>
<accession>A0AAU9I858</accession>
<dbReference type="InterPro" id="IPR008271">
    <property type="entry name" value="Ser/Thr_kinase_AS"/>
</dbReference>
<organism evidence="11 12">
    <name type="scientific">Blepharisma stoltei</name>
    <dbReference type="NCBI Taxonomy" id="1481888"/>
    <lineage>
        <taxon>Eukaryota</taxon>
        <taxon>Sar</taxon>
        <taxon>Alveolata</taxon>
        <taxon>Ciliophora</taxon>
        <taxon>Postciliodesmatophora</taxon>
        <taxon>Heterotrichea</taxon>
        <taxon>Heterotrichida</taxon>
        <taxon>Blepharismidae</taxon>
        <taxon>Blepharisma</taxon>
    </lineage>
</organism>
<keyword evidence="1 7" id="KW-0723">Serine/threonine-protein kinase</keyword>
<dbReference type="PANTHER" id="PTHR24055">
    <property type="entry name" value="MITOGEN-ACTIVATED PROTEIN KINASE"/>
    <property type="match status" value="1"/>
</dbReference>
<evidence type="ECO:0000313" key="12">
    <source>
        <dbReference type="Proteomes" id="UP001162131"/>
    </source>
</evidence>
<keyword evidence="3 6" id="KW-0547">Nucleotide-binding</keyword>